<comment type="subunit">
    <text evidence="18">Interacts (via loop 2 of the three-fingered Ly-6 domain) with Sh/shaker; this interaction may stabilize both components of the complex and may be required for targeting or retention of Sh/shaker to neural cell projections. Interacts (via loop 2 of the three-fingered Ly-6 domain) with nAChRalpha3 and potentially other nicotinic acetylcholine receptors; this interaction is required for antagonism of nicotinic acetylcholine receptors.</text>
</comment>
<evidence type="ECO:0000256" key="7">
    <source>
        <dbReference type="ARBA" id="ARBA00022989"/>
    </source>
</evidence>
<dbReference type="CDD" id="cd23595">
    <property type="entry name" value="TFP_LU_ECD_Qvr"/>
    <property type="match status" value="1"/>
</dbReference>
<keyword evidence="5" id="KW-0812">Transmembrane</keyword>
<proteinExistence type="inferred from homology"/>
<evidence type="ECO:0000256" key="11">
    <source>
        <dbReference type="ARBA" id="ARBA00023180"/>
    </source>
</evidence>
<keyword evidence="9" id="KW-0472">Membrane</keyword>
<comment type="similarity">
    <text evidence="2">Belongs to the quiver family.</text>
</comment>
<dbReference type="Pfam" id="PF17064">
    <property type="entry name" value="QVR"/>
    <property type="match status" value="1"/>
</dbReference>
<dbReference type="PANTHER" id="PTHR33562:SF31">
    <property type="entry name" value="PROTEIN QUIVER"/>
    <property type="match status" value="1"/>
</dbReference>
<dbReference type="GO" id="GO:0032222">
    <property type="term" value="P:regulation of synaptic transmission, cholinergic"/>
    <property type="evidence" value="ECO:0007669"/>
    <property type="project" value="InterPro"/>
</dbReference>
<dbReference type="GO" id="GO:0005886">
    <property type="term" value="C:plasma membrane"/>
    <property type="evidence" value="ECO:0007669"/>
    <property type="project" value="UniProtKB-SubCell"/>
</dbReference>
<dbReference type="PANTHER" id="PTHR33562">
    <property type="entry name" value="ATILLA, ISOFORM B-RELATED-RELATED"/>
    <property type="match status" value="1"/>
</dbReference>
<dbReference type="EMBL" id="GEDC01021329">
    <property type="protein sequence ID" value="JAS15969.1"/>
    <property type="molecule type" value="Transcribed_RNA"/>
</dbReference>
<protein>
    <recommendedName>
        <fullName evidence="15">UPAR/Ly6 domain-containing protein qvr</fullName>
    </recommendedName>
    <alternativeName>
        <fullName evidence="16">Protein quiver</fullName>
    </alternativeName>
    <alternativeName>
        <fullName evidence="13">Protein sleepless</fullName>
    </alternativeName>
</protein>
<reference evidence="20" key="1">
    <citation type="submission" date="2015-12" db="EMBL/GenBank/DDBJ databases">
        <title>De novo transcriptome assembly of four potential Pierce s Disease insect vectors from Arizona vineyards.</title>
        <authorList>
            <person name="Tassone E.E."/>
        </authorList>
    </citation>
    <scope>NUCLEOTIDE SEQUENCE</scope>
</reference>
<keyword evidence="3" id="KW-1003">Cell membrane</keyword>
<dbReference type="InterPro" id="IPR050975">
    <property type="entry name" value="Sleep_regulator"/>
</dbReference>
<dbReference type="GO" id="GO:0098552">
    <property type="term" value="C:side of membrane"/>
    <property type="evidence" value="ECO:0007669"/>
    <property type="project" value="UniProtKB-KW"/>
</dbReference>
<evidence type="ECO:0000256" key="17">
    <source>
        <dbReference type="ARBA" id="ARBA00045788"/>
    </source>
</evidence>
<evidence type="ECO:0000256" key="10">
    <source>
        <dbReference type="ARBA" id="ARBA00023157"/>
    </source>
</evidence>
<keyword evidence="10" id="KW-1015">Disulfide bond</keyword>
<sequence>MESSSIILVIFLTILPWSGADLCLPNRPIRCYLCDSINDSRCSDPFNYTAPLKEQPTLIDCNGCCVKMVRFLKTPRERIRRMCTSDLEINLFMVDHVCMREEGTNTGHMCFCEEDKCNSSNTLKKTFSMLNITLMILIYYFH</sequence>
<keyword evidence="7" id="KW-1133">Transmembrane helix</keyword>
<keyword evidence="8" id="KW-0090">Biological rhythms</keyword>
<evidence type="ECO:0000256" key="12">
    <source>
        <dbReference type="ARBA" id="ARBA00023288"/>
    </source>
</evidence>
<evidence type="ECO:0000256" key="2">
    <source>
        <dbReference type="ARBA" id="ARBA00010522"/>
    </source>
</evidence>
<dbReference type="AlphaFoldDB" id="A0A1B6CQZ9"/>
<feature type="chain" id="PRO_5021190851" description="UPAR/Ly6 domain-containing protein qvr" evidence="19">
    <location>
        <begin position="21"/>
        <end position="142"/>
    </location>
</feature>
<dbReference type="GO" id="GO:0048511">
    <property type="term" value="P:rhythmic process"/>
    <property type="evidence" value="ECO:0007669"/>
    <property type="project" value="UniProtKB-KW"/>
</dbReference>
<organism evidence="20">
    <name type="scientific">Clastoptera arizonana</name>
    <name type="common">Arizona spittle bug</name>
    <dbReference type="NCBI Taxonomy" id="38151"/>
    <lineage>
        <taxon>Eukaryota</taxon>
        <taxon>Metazoa</taxon>
        <taxon>Ecdysozoa</taxon>
        <taxon>Arthropoda</taxon>
        <taxon>Hexapoda</taxon>
        <taxon>Insecta</taxon>
        <taxon>Pterygota</taxon>
        <taxon>Neoptera</taxon>
        <taxon>Paraneoptera</taxon>
        <taxon>Hemiptera</taxon>
        <taxon>Auchenorrhyncha</taxon>
        <taxon>Cercopoidea</taxon>
        <taxon>Clastopteridae</taxon>
        <taxon>Clastoptera</taxon>
    </lineage>
</organism>
<evidence type="ECO:0000256" key="8">
    <source>
        <dbReference type="ARBA" id="ARBA00023108"/>
    </source>
</evidence>
<dbReference type="InterPro" id="IPR031424">
    <property type="entry name" value="QVR-like"/>
</dbReference>
<name>A0A1B6CQZ9_9HEMI</name>
<evidence type="ECO:0000313" key="20">
    <source>
        <dbReference type="EMBL" id="JAS15969.1"/>
    </source>
</evidence>
<evidence type="ECO:0000256" key="5">
    <source>
        <dbReference type="ARBA" id="ARBA00022692"/>
    </source>
</evidence>
<evidence type="ECO:0000256" key="19">
    <source>
        <dbReference type="SAM" id="SignalP"/>
    </source>
</evidence>
<evidence type="ECO:0000256" key="4">
    <source>
        <dbReference type="ARBA" id="ARBA00022622"/>
    </source>
</evidence>
<keyword evidence="6 19" id="KW-0732">Signal</keyword>
<evidence type="ECO:0000256" key="1">
    <source>
        <dbReference type="ARBA" id="ARBA00004471"/>
    </source>
</evidence>
<gene>
    <name evidence="20" type="ORF">g.4089</name>
</gene>
<feature type="signal peptide" evidence="19">
    <location>
        <begin position="1"/>
        <end position="20"/>
    </location>
</feature>
<dbReference type="GO" id="GO:0045121">
    <property type="term" value="C:membrane raft"/>
    <property type="evidence" value="ECO:0007669"/>
    <property type="project" value="UniProtKB-SubCell"/>
</dbReference>
<keyword evidence="12" id="KW-0449">Lipoprotein</keyword>
<dbReference type="GO" id="GO:0030431">
    <property type="term" value="P:sleep"/>
    <property type="evidence" value="ECO:0007669"/>
    <property type="project" value="InterPro"/>
</dbReference>
<evidence type="ECO:0000256" key="9">
    <source>
        <dbReference type="ARBA" id="ARBA00023136"/>
    </source>
</evidence>
<evidence type="ECO:0000256" key="6">
    <source>
        <dbReference type="ARBA" id="ARBA00022729"/>
    </source>
</evidence>
<evidence type="ECO:0000256" key="15">
    <source>
        <dbReference type="ARBA" id="ARBA00044524"/>
    </source>
</evidence>
<keyword evidence="4" id="KW-0336">GPI-anchor</keyword>
<keyword evidence="11" id="KW-0325">Glycoprotein</keyword>
<comment type="function">
    <text evidence="17">Bifunctional regulator of neuronal activity in the mushroom body, and possibly other regions of the brain, that acts as a signaling molecule required for homeostatic regulation of sleep under normal conditions and after sleep deprivation. Reduces neuronal excitability by enhancing Sh/shaker K(+) channel activity; possibly by stabilizing Sh/shaker to increase protein levels, accelerating its activation kinetics, slowing C-type inactivation and enhancing recovery from inactivation. Specifically affects the A-type K(+) current. Antagonizes nicotinic acetylcholine receptors (nAChRs) to reduce synaptic transmission, possibly by preventing their localization to the cell surface. Required for regulation of neuromuscular excitability and plasticity at neuromuscular junctions.</text>
</comment>
<accession>A0A1B6CQZ9</accession>
<evidence type="ECO:0000256" key="3">
    <source>
        <dbReference type="ARBA" id="ARBA00022475"/>
    </source>
</evidence>
<evidence type="ECO:0000256" key="16">
    <source>
        <dbReference type="ARBA" id="ARBA00044561"/>
    </source>
</evidence>
<evidence type="ECO:0000256" key="18">
    <source>
        <dbReference type="ARBA" id="ARBA00046769"/>
    </source>
</evidence>
<evidence type="ECO:0000256" key="14">
    <source>
        <dbReference type="ARBA" id="ARBA00044499"/>
    </source>
</evidence>
<comment type="subcellular location">
    <subcellularLocation>
        <location evidence="1">Cell membrane</location>
        <topology evidence="1">Lipid-anchor</topology>
        <topology evidence="1">GPI-anchor</topology>
        <orientation evidence="1">Extracellular side</orientation>
    </subcellularLocation>
    <subcellularLocation>
        <location evidence="14">Membrane raft</location>
        <topology evidence="14">Lipid-anchor</topology>
        <topology evidence="14">GPI-anchor</topology>
        <orientation evidence="14">Extracellular side</orientation>
    </subcellularLocation>
</comment>
<evidence type="ECO:0000256" key="13">
    <source>
        <dbReference type="ARBA" id="ARBA00031037"/>
    </source>
</evidence>